<comment type="subcellular location">
    <subcellularLocation>
        <location evidence="1 8">Cell membrane</location>
        <topology evidence="1 8">Multi-pass membrane protein</topology>
    </subcellularLocation>
</comment>
<evidence type="ECO:0000256" key="1">
    <source>
        <dbReference type="ARBA" id="ARBA00004651"/>
    </source>
</evidence>
<keyword evidence="5 8" id="KW-0812">Transmembrane</keyword>
<feature type="transmembrane region" description="Helical" evidence="8">
    <location>
        <begin position="503"/>
        <end position="532"/>
    </location>
</feature>
<feature type="transmembrane region" description="Helical" evidence="8">
    <location>
        <begin position="201"/>
        <end position="225"/>
    </location>
</feature>
<sequence length="570" mass="60728">MSIGLLALVAVVPIALALVLMVGMRWPATRAMPVAWLAAAAGAIAVWNLPVGYVAALTLQGFITAIGILIIVFGAILILYTLRDSGGMETIQCGMQNISPDMRVQAIIIGYLFAAFIEGAAGFGTPAALAAPLLLALGFPPLAAAVICLVFNSFPVSFGAVGTPIILGLSFLKDLVAKAVASGVPLNFTNMESFNMLIGQWVTLLHVPMAFILPIFMLGFITRFFGPNRSWSDGFRAWKFCVFAAVAFSVPYLVFAWLVGPEFPALIGGLVGLGVVVWGAKKGIALPKDGTFTFGSQAKWEPEWTGSVKASEGCKFQARMSQFRAWLPYVLIGVILVLTRIPEIGLKGILAAQAINFKNILGYSSVSASIQYLYLPGTIPFVLVAILTIFIHGMRGEKVKAAWKDSFLRMKNPTIALFFSVALVSIFRGSGVADQLLNPNAYPSMPLALAQSMAGVVGQAWPMFASFIGGLGAFITGSNTVSDLLFAEFQWGMASQLNLPHQIIVAAQVAGGAMGNMICIHNIVAVCAVVGLSGMEGAILRKTFWPFMLYGIVVGIIATLMSFVFFPNLF</sequence>
<keyword evidence="4 8" id="KW-1003">Cell membrane</keyword>
<dbReference type="Pfam" id="PF02652">
    <property type="entry name" value="Lactate_perm"/>
    <property type="match status" value="1"/>
</dbReference>
<dbReference type="HOGENOM" id="CLU_021628_4_1_7"/>
<dbReference type="KEGG" id="daf:Desaf_2184"/>
<dbReference type="eggNOG" id="COG1620">
    <property type="taxonomic scope" value="Bacteria"/>
</dbReference>
<dbReference type="InterPro" id="IPR003804">
    <property type="entry name" value="Lactate_perm"/>
</dbReference>
<dbReference type="GO" id="GO:0015295">
    <property type="term" value="F:solute:proton symporter activity"/>
    <property type="evidence" value="ECO:0007669"/>
    <property type="project" value="TreeGrafter"/>
</dbReference>
<dbReference type="NCBIfam" id="TIGR00795">
    <property type="entry name" value="lctP"/>
    <property type="match status" value="1"/>
</dbReference>
<feature type="transmembrane region" description="Helical" evidence="8">
    <location>
        <begin position="372"/>
        <end position="394"/>
    </location>
</feature>
<dbReference type="Proteomes" id="UP000007844">
    <property type="component" value="Chromosome"/>
</dbReference>
<evidence type="ECO:0000256" key="5">
    <source>
        <dbReference type="ARBA" id="ARBA00022692"/>
    </source>
</evidence>
<evidence type="ECO:0000256" key="7">
    <source>
        <dbReference type="ARBA" id="ARBA00023136"/>
    </source>
</evidence>
<feature type="transmembrane region" description="Helical" evidence="8">
    <location>
        <begin position="6"/>
        <end position="22"/>
    </location>
</feature>
<feature type="transmembrane region" description="Helical" evidence="8">
    <location>
        <begin position="237"/>
        <end position="257"/>
    </location>
</feature>
<dbReference type="RefSeq" id="WP_014260253.1">
    <property type="nucleotide sequence ID" value="NC_016629.1"/>
</dbReference>
<dbReference type="PANTHER" id="PTHR30003">
    <property type="entry name" value="L-LACTATE PERMEASE"/>
    <property type="match status" value="1"/>
</dbReference>
<keyword evidence="10" id="KW-1185">Reference proteome</keyword>
<evidence type="ECO:0000256" key="4">
    <source>
        <dbReference type="ARBA" id="ARBA00022475"/>
    </source>
</evidence>
<keyword evidence="3 8" id="KW-0813">Transport</keyword>
<feature type="transmembrane region" description="Helical" evidence="8">
    <location>
        <begin position="325"/>
        <end position="341"/>
    </location>
</feature>
<feature type="transmembrane region" description="Helical" evidence="8">
    <location>
        <begin position="415"/>
        <end position="433"/>
    </location>
</feature>
<evidence type="ECO:0000256" key="3">
    <source>
        <dbReference type="ARBA" id="ARBA00022448"/>
    </source>
</evidence>
<proteinExistence type="inferred from homology"/>
<name>F3YWL9_DESAF</name>
<dbReference type="PANTHER" id="PTHR30003:SF0">
    <property type="entry name" value="GLYCOLATE PERMEASE GLCA-RELATED"/>
    <property type="match status" value="1"/>
</dbReference>
<feature type="transmembrane region" description="Helical" evidence="8">
    <location>
        <begin position="544"/>
        <end position="566"/>
    </location>
</feature>
<dbReference type="STRING" id="690850.Desaf_2184"/>
<keyword evidence="6 8" id="KW-1133">Transmembrane helix</keyword>
<evidence type="ECO:0000256" key="6">
    <source>
        <dbReference type="ARBA" id="ARBA00022989"/>
    </source>
</evidence>
<dbReference type="AlphaFoldDB" id="F3YWL9"/>
<dbReference type="GO" id="GO:0005886">
    <property type="term" value="C:plasma membrane"/>
    <property type="evidence" value="ECO:0007669"/>
    <property type="project" value="UniProtKB-SubCell"/>
</dbReference>
<feature type="transmembrane region" description="Helical" evidence="8">
    <location>
        <begin position="129"/>
        <end position="151"/>
    </location>
</feature>
<dbReference type="GO" id="GO:0015129">
    <property type="term" value="F:lactate transmembrane transporter activity"/>
    <property type="evidence" value="ECO:0007669"/>
    <property type="project" value="UniProtKB-UniRule"/>
</dbReference>
<reference evidence="9 10" key="1">
    <citation type="journal article" date="2011" name="J. Bacteriol.">
        <title>Genome sequence of the mercury-methylating and pleomorphic Desulfovibrio africanus Strain Walvis Bay.</title>
        <authorList>
            <person name="Brown S.D."/>
            <person name="Wall J.D."/>
            <person name="Kucken A.M."/>
            <person name="Gilmour C.C."/>
            <person name="Podar M."/>
            <person name="Brandt C.C."/>
            <person name="Teshima H."/>
            <person name="Detter J.C."/>
            <person name="Han C.S."/>
            <person name="Land M.L."/>
            <person name="Lucas S."/>
            <person name="Han J."/>
            <person name="Pennacchio L."/>
            <person name="Nolan M."/>
            <person name="Pitluck S."/>
            <person name="Woyke T."/>
            <person name="Goodwin L."/>
            <person name="Palumbo A.V."/>
            <person name="Elias D.A."/>
        </authorList>
    </citation>
    <scope>NUCLEOTIDE SEQUENCE [LARGE SCALE GENOMIC DNA]</scope>
    <source>
        <strain evidence="9 10">Walvis Bay</strain>
    </source>
</reference>
<comment type="caution">
    <text evidence="8">Lacks conserved residue(s) required for the propagation of feature annotation.</text>
</comment>
<feature type="transmembrane region" description="Helical" evidence="8">
    <location>
        <begin position="34"/>
        <end position="56"/>
    </location>
</feature>
<evidence type="ECO:0000256" key="2">
    <source>
        <dbReference type="ARBA" id="ARBA00010100"/>
    </source>
</evidence>
<evidence type="ECO:0000256" key="8">
    <source>
        <dbReference type="RuleBase" id="RU365092"/>
    </source>
</evidence>
<evidence type="ECO:0000313" key="10">
    <source>
        <dbReference type="Proteomes" id="UP000007844"/>
    </source>
</evidence>
<comment type="function">
    <text evidence="8">Uptake of L-lactate across the membrane. Can also transport D-lactate and glycolate.</text>
</comment>
<comment type="similarity">
    <text evidence="2 8">Belongs to the lactate permease family.</text>
</comment>
<feature type="transmembrane region" description="Helical" evidence="8">
    <location>
        <begin position="62"/>
        <end position="82"/>
    </location>
</feature>
<feature type="transmembrane region" description="Helical" evidence="8">
    <location>
        <begin position="103"/>
        <end position="123"/>
    </location>
</feature>
<dbReference type="EMBL" id="CP003221">
    <property type="protein sequence ID" value="EGJ50512.1"/>
    <property type="molecule type" value="Genomic_DNA"/>
</dbReference>
<evidence type="ECO:0000313" key="9">
    <source>
        <dbReference type="EMBL" id="EGJ50512.1"/>
    </source>
</evidence>
<feature type="transmembrane region" description="Helical" evidence="8">
    <location>
        <begin position="158"/>
        <end position="181"/>
    </location>
</feature>
<feature type="transmembrane region" description="Helical" evidence="8">
    <location>
        <begin position="453"/>
        <end position="475"/>
    </location>
</feature>
<gene>
    <name evidence="9" type="ORF">Desaf_2184</name>
</gene>
<keyword evidence="7 8" id="KW-0472">Membrane</keyword>
<protein>
    <recommendedName>
        <fullName evidence="8">L-lactate permease</fullName>
    </recommendedName>
</protein>
<feature type="transmembrane region" description="Helical" evidence="8">
    <location>
        <begin position="263"/>
        <end position="280"/>
    </location>
</feature>
<accession>F3YWL9</accession>
<organism evidence="9 10">
    <name type="scientific">Desulfocurvibacter africanus subsp. africanus str. Walvis Bay</name>
    <dbReference type="NCBI Taxonomy" id="690850"/>
    <lineage>
        <taxon>Bacteria</taxon>
        <taxon>Pseudomonadati</taxon>
        <taxon>Thermodesulfobacteriota</taxon>
        <taxon>Desulfovibrionia</taxon>
        <taxon>Desulfovibrionales</taxon>
        <taxon>Desulfovibrionaceae</taxon>
        <taxon>Desulfocurvibacter</taxon>
    </lineage>
</organism>